<organism evidence="10 11">
    <name type="scientific">Salibacterium salarium</name>
    <dbReference type="NCBI Taxonomy" id="284579"/>
    <lineage>
        <taxon>Bacteria</taxon>
        <taxon>Bacillati</taxon>
        <taxon>Bacillota</taxon>
        <taxon>Bacilli</taxon>
        <taxon>Bacillales</taxon>
        <taxon>Bacillaceae</taxon>
    </lineage>
</organism>
<reference evidence="10 11" key="1">
    <citation type="submission" date="2018-10" db="EMBL/GenBank/DDBJ databases">
        <title>Draft genome sequence of Bacillus salarius IM0101, isolated from a hypersaline soil in Inner Mongolia, China.</title>
        <authorList>
            <person name="Yamprayoonswat W."/>
            <person name="Boonvisut S."/>
            <person name="Jumpathong W."/>
            <person name="Sittihan S."/>
            <person name="Ruangsuj P."/>
            <person name="Wanthongcharoen S."/>
            <person name="Thongpramul N."/>
            <person name="Pimmason S."/>
            <person name="Yu B."/>
            <person name="Yasawong M."/>
        </authorList>
    </citation>
    <scope>NUCLEOTIDE SEQUENCE [LARGE SCALE GENOMIC DNA]</scope>
    <source>
        <strain evidence="10 11">IM0101</strain>
    </source>
</reference>
<comment type="caution">
    <text evidence="10">The sequence shown here is derived from an EMBL/GenBank/DDBJ whole genome shotgun (WGS) entry which is preliminary data.</text>
</comment>
<dbReference type="PANTHER" id="PTHR34295:SF4">
    <property type="entry name" value="BIOTIN TRANSPORTER BIOY-RELATED"/>
    <property type="match status" value="1"/>
</dbReference>
<dbReference type="Proteomes" id="UP000275076">
    <property type="component" value="Unassembled WGS sequence"/>
</dbReference>
<accession>A0A428MVP2</accession>
<evidence type="ECO:0000256" key="8">
    <source>
        <dbReference type="PIRNR" id="PIRNR016661"/>
    </source>
</evidence>
<keyword evidence="11" id="KW-1185">Reference proteome</keyword>
<evidence type="ECO:0000256" key="4">
    <source>
        <dbReference type="ARBA" id="ARBA00022475"/>
    </source>
</evidence>
<evidence type="ECO:0000256" key="1">
    <source>
        <dbReference type="ARBA" id="ARBA00004651"/>
    </source>
</evidence>
<keyword evidence="4 8" id="KW-1003">Cell membrane</keyword>
<evidence type="ECO:0000256" key="2">
    <source>
        <dbReference type="ARBA" id="ARBA00010692"/>
    </source>
</evidence>
<evidence type="ECO:0000256" key="6">
    <source>
        <dbReference type="ARBA" id="ARBA00022989"/>
    </source>
</evidence>
<evidence type="ECO:0000256" key="5">
    <source>
        <dbReference type="ARBA" id="ARBA00022692"/>
    </source>
</evidence>
<evidence type="ECO:0000256" key="3">
    <source>
        <dbReference type="ARBA" id="ARBA00022448"/>
    </source>
</evidence>
<dbReference type="Pfam" id="PF02632">
    <property type="entry name" value="BioY"/>
    <property type="match status" value="1"/>
</dbReference>
<dbReference type="AlphaFoldDB" id="A0A428MVP2"/>
<keyword evidence="7 8" id="KW-0472">Membrane</keyword>
<feature type="transmembrane region" description="Helical" evidence="9">
    <location>
        <begin position="115"/>
        <end position="137"/>
    </location>
</feature>
<dbReference type="GO" id="GO:0005886">
    <property type="term" value="C:plasma membrane"/>
    <property type="evidence" value="ECO:0007669"/>
    <property type="project" value="UniProtKB-SubCell"/>
</dbReference>
<dbReference type="PANTHER" id="PTHR34295">
    <property type="entry name" value="BIOTIN TRANSPORTER BIOY"/>
    <property type="match status" value="1"/>
</dbReference>
<comment type="similarity">
    <text evidence="2 8">Belongs to the BioY family.</text>
</comment>
<evidence type="ECO:0000313" key="10">
    <source>
        <dbReference type="EMBL" id="RSL30174.1"/>
    </source>
</evidence>
<comment type="subcellular location">
    <subcellularLocation>
        <location evidence="1 8">Cell membrane</location>
        <topology evidence="1 8">Multi-pass membrane protein</topology>
    </subcellularLocation>
</comment>
<dbReference type="GO" id="GO:0015225">
    <property type="term" value="F:biotin transmembrane transporter activity"/>
    <property type="evidence" value="ECO:0007669"/>
    <property type="project" value="UniProtKB-UniRule"/>
</dbReference>
<feature type="transmembrane region" description="Helical" evidence="9">
    <location>
        <begin position="78"/>
        <end position="103"/>
    </location>
</feature>
<evidence type="ECO:0000256" key="9">
    <source>
        <dbReference type="SAM" id="Phobius"/>
    </source>
</evidence>
<feature type="transmembrane region" description="Helical" evidence="9">
    <location>
        <begin position="52"/>
        <end position="71"/>
    </location>
</feature>
<keyword evidence="3 8" id="KW-0813">Transport</keyword>
<proteinExistence type="inferred from homology"/>
<protein>
    <recommendedName>
        <fullName evidence="8">Biotin transporter</fullName>
    </recommendedName>
</protein>
<dbReference type="Gene3D" id="1.10.1760.20">
    <property type="match status" value="1"/>
</dbReference>
<evidence type="ECO:0000313" key="11">
    <source>
        <dbReference type="Proteomes" id="UP000275076"/>
    </source>
</evidence>
<keyword evidence="6 9" id="KW-1133">Transmembrane helix</keyword>
<name>A0A428MVP2_9BACI</name>
<dbReference type="PIRSF" id="PIRSF016661">
    <property type="entry name" value="BioY"/>
    <property type="match status" value="1"/>
</dbReference>
<sequence>MKTRTMMYVAMFAGVVGVLGLLPPIPIPISPVPVTAQTLGVMLAGSLLGARMGGGSMLLVLGLIAAGMPLLSGGRGGLGVLLGPSGGYILSWPIAAFVIGWLMERFLPRLHIVQAVITNVIGGVVIIHICGTLYLAYITDISIAAAAVSTLGFLPGDSLKAVVASYTAVKIANNHPSLLKGYSNKKTPYKAAG</sequence>
<dbReference type="InterPro" id="IPR003784">
    <property type="entry name" value="BioY"/>
</dbReference>
<gene>
    <name evidence="10" type="ORF">D7Z54_27155</name>
</gene>
<dbReference type="RefSeq" id="WP_125561043.1">
    <property type="nucleotide sequence ID" value="NZ_RBVX01000041.1"/>
</dbReference>
<dbReference type="OrthoDB" id="9803495at2"/>
<keyword evidence="5 9" id="KW-0812">Transmembrane</keyword>
<dbReference type="EMBL" id="RBVX01000041">
    <property type="protein sequence ID" value="RSL30174.1"/>
    <property type="molecule type" value="Genomic_DNA"/>
</dbReference>
<evidence type="ECO:0000256" key="7">
    <source>
        <dbReference type="ARBA" id="ARBA00023136"/>
    </source>
</evidence>